<comment type="caution">
    <text evidence="1">The sequence shown here is derived from an EMBL/GenBank/DDBJ whole genome shotgun (WGS) entry which is preliminary data.</text>
</comment>
<dbReference type="Proteomes" id="UP000712600">
    <property type="component" value="Unassembled WGS sequence"/>
</dbReference>
<sequence>MSRTGQRKSGDQDCPESGELRWSKKCSVAACTNLDENKIIWKKRGGFDPYIDFSCANIASKFTAKSTRQYGVHIPYDYDPLKKMHFCVRLVCEIFAVEFDAKSMNKGRFRKGILAQLQDLLKIASTKA</sequence>
<evidence type="ECO:0000313" key="1">
    <source>
        <dbReference type="EMBL" id="KAF3558604.1"/>
    </source>
</evidence>
<dbReference type="EMBL" id="QGKX02000996">
    <property type="protein sequence ID" value="KAF3558604.1"/>
    <property type="molecule type" value="Genomic_DNA"/>
</dbReference>
<protein>
    <submittedName>
        <fullName evidence="1">Uncharacterized protein</fullName>
    </submittedName>
</protein>
<name>A0A8S9R080_BRACR</name>
<dbReference type="AlphaFoldDB" id="A0A8S9R080"/>
<reference evidence="1" key="1">
    <citation type="submission" date="2019-12" db="EMBL/GenBank/DDBJ databases">
        <title>Genome sequencing and annotation of Brassica cretica.</title>
        <authorList>
            <person name="Studholme D.J."/>
            <person name="Sarris P."/>
        </authorList>
    </citation>
    <scope>NUCLEOTIDE SEQUENCE</scope>
    <source>
        <strain evidence="1">PFS-109/04</strain>
        <tissue evidence="1">Leaf</tissue>
    </source>
</reference>
<gene>
    <name evidence="1" type="ORF">F2Q69_00017390</name>
</gene>
<evidence type="ECO:0000313" key="2">
    <source>
        <dbReference type="Proteomes" id="UP000712600"/>
    </source>
</evidence>
<organism evidence="1 2">
    <name type="scientific">Brassica cretica</name>
    <name type="common">Mustard</name>
    <dbReference type="NCBI Taxonomy" id="69181"/>
    <lineage>
        <taxon>Eukaryota</taxon>
        <taxon>Viridiplantae</taxon>
        <taxon>Streptophyta</taxon>
        <taxon>Embryophyta</taxon>
        <taxon>Tracheophyta</taxon>
        <taxon>Spermatophyta</taxon>
        <taxon>Magnoliopsida</taxon>
        <taxon>eudicotyledons</taxon>
        <taxon>Gunneridae</taxon>
        <taxon>Pentapetalae</taxon>
        <taxon>rosids</taxon>
        <taxon>malvids</taxon>
        <taxon>Brassicales</taxon>
        <taxon>Brassicaceae</taxon>
        <taxon>Brassiceae</taxon>
        <taxon>Brassica</taxon>
    </lineage>
</organism>
<proteinExistence type="predicted"/>
<accession>A0A8S9R080</accession>